<dbReference type="Proteomes" id="UP000295390">
    <property type="component" value="Unassembled WGS sequence"/>
</dbReference>
<keyword evidence="4" id="KW-1185">Reference proteome</keyword>
<reference evidence="3 4" key="1">
    <citation type="submission" date="2019-03" db="EMBL/GenBank/DDBJ databases">
        <title>Genomic Encyclopedia of Type Strains, Phase III (KMG-III): the genomes of soil and plant-associated and newly described type strains.</title>
        <authorList>
            <person name="Whitman W."/>
        </authorList>
    </citation>
    <scope>NUCLEOTIDE SEQUENCE [LARGE SCALE GENOMIC DNA]</scope>
    <source>
        <strain evidence="3 4">CECT 8283</strain>
    </source>
</reference>
<gene>
    <name evidence="3" type="ORF">DFQ07_2927</name>
</gene>
<evidence type="ECO:0000313" key="4">
    <source>
        <dbReference type="Proteomes" id="UP000295390"/>
    </source>
</evidence>
<dbReference type="AlphaFoldDB" id="A0A4R6TBX8"/>
<evidence type="ECO:0000313" key="3">
    <source>
        <dbReference type="EMBL" id="TDQ21832.1"/>
    </source>
</evidence>
<accession>A0A4R6TBX8</accession>
<proteinExistence type="inferred from homology"/>
<organism evidence="3 4">
    <name type="scientific">Tenacibaculum caenipelagi</name>
    <dbReference type="NCBI Taxonomy" id="1325435"/>
    <lineage>
        <taxon>Bacteria</taxon>
        <taxon>Pseudomonadati</taxon>
        <taxon>Bacteroidota</taxon>
        <taxon>Flavobacteriia</taxon>
        <taxon>Flavobacteriales</taxon>
        <taxon>Flavobacteriaceae</taxon>
        <taxon>Tenacibaculum</taxon>
    </lineage>
</organism>
<dbReference type="GO" id="GO:0015627">
    <property type="term" value="C:type II protein secretion system complex"/>
    <property type="evidence" value="ECO:0007669"/>
    <property type="project" value="TreeGrafter"/>
</dbReference>
<feature type="domain" description="Type II/III secretion system secretin-like" evidence="2">
    <location>
        <begin position="527"/>
        <end position="695"/>
    </location>
</feature>
<dbReference type="GO" id="GO:0009306">
    <property type="term" value="P:protein secretion"/>
    <property type="evidence" value="ECO:0007669"/>
    <property type="project" value="InterPro"/>
</dbReference>
<dbReference type="OrthoDB" id="9816579at2"/>
<dbReference type="PRINTS" id="PR00811">
    <property type="entry name" value="BCTERIALGSPD"/>
</dbReference>
<name>A0A4R6TBX8_9FLAO</name>
<dbReference type="Pfam" id="PF00263">
    <property type="entry name" value="Secretin"/>
    <property type="match status" value="1"/>
</dbReference>
<comment type="caution">
    <text evidence="3">The sequence shown here is derived from an EMBL/GenBank/DDBJ whole genome shotgun (WGS) entry which is preliminary data.</text>
</comment>
<comment type="similarity">
    <text evidence="1">Belongs to the bacterial secretin family.</text>
</comment>
<evidence type="ECO:0000259" key="2">
    <source>
        <dbReference type="Pfam" id="PF00263"/>
    </source>
</evidence>
<dbReference type="InterPro" id="IPR050810">
    <property type="entry name" value="Bact_Secretion_Sys_Channel"/>
</dbReference>
<dbReference type="Gene3D" id="3.55.50.30">
    <property type="match status" value="1"/>
</dbReference>
<dbReference type="EMBL" id="SNYH01000007">
    <property type="protein sequence ID" value="TDQ21832.1"/>
    <property type="molecule type" value="Genomic_DNA"/>
</dbReference>
<dbReference type="InterPro" id="IPR001775">
    <property type="entry name" value="GspD/PilQ"/>
</dbReference>
<protein>
    <submittedName>
        <fullName evidence="3">Type IV pilus assembly protein PilQ</fullName>
    </submittedName>
</protein>
<dbReference type="PANTHER" id="PTHR30332:SF17">
    <property type="entry name" value="TYPE IV PILIATION SYSTEM PROTEIN DR_0774-RELATED"/>
    <property type="match status" value="1"/>
</dbReference>
<dbReference type="InterPro" id="IPR004846">
    <property type="entry name" value="T2SS/T3SS_dom"/>
</dbReference>
<evidence type="ECO:0000256" key="1">
    <source>
        <dbReference type="RuleBase" id="RU004003"/>
    </source>
</evidence>
<dbReference type="PANTHER" id="PTHR30332">
    <property type="entry name" value="PROBABLE GENERAL SECRETION PATHWAY PROTEIN D"/>
    <property type="match status" value="1"/>
</dbReference>
<sequence>MKNIFILLFFLFNSIVFSQQNDSRIEKLKITLDSLQTKIIGLNKKVDFSVNDIELPIFIRSVANTHKVNISIDPSLNNYTLSHNFSDATVSNILLYLCKEYSLTIEPLGNILSIKKYAPKLVFEKRNIPVKYDSVTDKFSIELINDTLSVAFKKITDVTGKNLVYSVGLGNKLISGYIQSKPFESTLDKIAFSNNLSVTKTKDDYYLFEDGSVVASNSVSHKSKQRPRRYRNSNFFYQINDTVKKSLDVDFENINIASIIKDIGYNLKIGIFTNTSLSDIGTASVKAKNITYDKLLFELLEDTPYAFRKDKNLYFIGKREQASLRRVVTVPLMYRSIEIMTTSMRRRNQFSDNSTMNNQNFNSNNSYNQNYTATNNNFNTQRTSINTQNYNSFGNYNNKAEALVNILPKEITNDLEVKTDIERNSFIVSGDAQKIEKFKAFISEIDKPVPVILIEVMIIEVNKSATVDTGVEFGIGKKPTQDIGQIFSSTDVTLGATTINKIIGGFNGFGSLNVGKVVPNFYAKISAMEANGNIKIRSTPKLSTLNGHQALLSNGERSYYAIIRRDIIGSQNPQTTEIKNYVPIDADLSIAIKPMVAGDNQITMSINVVQSSFNGKRIDKEAPPGMNSREFTSIIRVKDQDVVILGGLEEKLKNDSGSGVPLLSRIPVIKWLFSKRKRIDSKKKLSVLIKPTIIR</sequence>